<sequence>MYKDVKRYYHWPGMKRAVGRWVAQCQTCQQVKTEHQVPAGLLRNLPIPEWKWESIAMDFITGMPAAMGQKDAIWTEVWRNEGVQNNIIEETMENIKIIQKNMRKTQDRQKKYADQKRREIEFAVGDMVYLKVVAIKGKGKDRFGKPSKVGKRYEGPFPITERVGEVA</sequence>
<organism evidence="2 3">
    <name type="scientific">Camelina sativa</name>
    <name type="common">False flax</name>
    <name type="synonym">Myagrum sativum</name>
    <dbReference type="NCBI Taxonomy" id="90675"/>
    <lineage>
        <taxon>Eukaryota</taxon>
        <taxon>Viridiplantae</taxon>
        <taxon>Streptophyta</taxon>
        <taxon>Embryophyta</taxon>
        <taxon>Tracheophyta</taxon>
        <taxon>Spermatophyta</taxon>
        <taxon>Magnoliopsida</taxon>
        <taxon>eudicotyledons</taxon>
        <taxon>Gunneridae</taxon>
        <taxon>Pentapetalae</taxon>
        <taxon>rosids</taxon>
        <taxon>malvids</taxon>
        <taxon>Brassicales</taxon>
        <taxon>Brassicaceae</taxon>
        <taxon>Camelineae</taxon>
        <taxon>Camelina</taxon>
    </lineage>
</organism>
<dbReference type="InterPro" id="IPR041588">
    <property type="entry name" value="Integrase_H2C2"/>
</dbReference>
<proteinExistence type="predicted"/>
<dbReference type="PANTHER" id="PTHR45835:SF99">
    <property type="entry name" value="CHROMO DOMAIN-CONTAINING PROTEIN-RELATED"/>
    <property type="match status" value="1"/>
</dbReference>
<evidence type="ECO:0000259" key="1">
    <source>
        <dbReference type="Pfam" id="PF17921"/>
    </source>
</evidence>
<protein>
    <submittedName>
        <fullName evidence="3">Uncharacterized protein LOC109127292</fullName>
    </submittedName>
</protein>
<dbReference type="RefSeq" id="XP_019087427.1">
    <property type="nucleotide sequence ID" value="XM_019231882.1"/>
</dbReference>
<dbReference type="Proteomes" id="UP000694864">
    <property type="component" value="Chromosome 11"/>
</dbReference>
<feature type="domain" description="Integrase zinc-binding" evidence="1">
    <location>
        <begin position="1"/>
        <end position="33"/>
    </location>
</feature>
<evidence type="ECO:0000313" key="2">
    <source>
        <dbReference type="Proteomes" id="UP000694864"/>
    </source>
</evidence>
<dbReference type="Pfam" id="PF17921">
    <property type="entry name" value="Integrase_H2C2"/>
    <property type="match status" value="1"/>
</dbReference>
<name>A0ABM1QKY9_CAMSA</name>
<evidence type="ECO:0000313" key="3">
    <source>
        <dbReference type="RefSeq" id="XP_019087427.1"/>
    </source>
</evidence>
<dbReference type="GeneID" id="109127292"/>
<dbReference type="Gene3D" id="1.10.340.70">
    <property type="match status" value="1"/>
</dbReference>
<keyword evidence="2" id="KW-1185">Reference proteome</keyword>
<dbReference type="PANTHER" id="PTHR45835">
    <property type="entry name" value="YALI0A06105P"/>
    <property type="match status" value="1"/>
</dbReference>
<reference evidence="3" key="2">
    <citation type="submission" date="2025-08" db="UniProtKB">
        <authorList>
            <consortium name="RefSeq"/>
        </authorList>
    </citation>
    <scope>IDENTIFICATION</scope>
    <source>
        <tissue evidence="3">Leaf</tissue>
    </source>
</reference>
<accession>A0ABM1QKY9</accession>
<reference evidence="2" key="1">
    <citation type="journal article" date="2014" name="Nat. Commun.">
        <title>The emerging biofuel crop Camelina sativa retains a highly undifferentiated hexaploid genome structure.</title>
        <authorList>
            <person name="Kagale S."/>
            <person name="Koh C."/>
            <person name="Nixon J."/>
            <person name="Bollina V."/>
            <person name="Clarke W.E."/>
            <person name="Tuteja R."/>
            <person name="Spillane C."/>
            <person name="Robinson S.J."/>
            <person name="Links M.G."/>
            <person name="Clarke C."/>
            <person name="Higgins E.E."/>
            <person name="Huebert T."/>
            <person name="Sharpe A.G."/>
            <person name="Parkin I.A."/>
        </authorList>
    </citation>
    <scope>NUCLEOTIDE SEQUENCE [LARGE SCALE GENOMIC DNA]</scope>
    <source>
        <strain evidence="2">cv. DH55</strain>
    </source>
</reference>
<gene>
    <name evidence="3" type="primary">LOC109127292</name>
</gene>